<dbReference type="Gene3D" id="3.40.630.30">
    <property type="match status" value="1"/>
</dbReference>
<dbReference type="Gene3D" id="3.40.640.10">
    <property type="entry name" value="Type I PLP-dependent aspartate aminotransferase-like (Major domain)"/>
    <property type="match status" value="1"/>
</dbReference>
<dbReference type="AlphaFoldDB" id="A0A438M758"/>
<proteinExistence type="inferred from homology"/>
<evidence type="ECO:0000256" key="2">
    <source>
        <dbReference type="ARBA" id="ARBA00007970"/>
    </source>
</evidence>
<evidence type="ECO:0000256" key="4">
    <source>
        <dbReference type="ARBA" id="ARBA00022605"/>
    </source>
</evidence>
<evidence type="ECO:0000256" key="5">
    <source>
        <dbReference type="ARBA" id="ARBA00022679"/>
    </source>
</evidence>
<accession>A0A438M758</accession>
<keyword evidence="12" id="KW-1185">Reference proteome</keyword>
<keyword evidence="3 9" id="KW-0032">Aminotransferase</keyword>
<dbReference type="InterPro" id="IPR015422">
    <property type="entry name" value="PyrdxlP-dep_Trfase_small"/>
</dbReference>
<keyword evidence="6" id="KW-0663">Pyridoxal phosphate</keyword>
<evidence type="ECO:0000256" key="8">
    <source>
        <dbReference type="ARBA" id="ARBA00047481"/>
    </source>
</evidence>
<gene>
    <name evidence="11" type="ORF">EDD27_4114</name>
</gene>
<evidence type="ECO:0000313" key="12">
    <source>
        <dbReference type="Proteomes" id="UP000284824"/>
    </source>
</evidence>
<keyword evidence="7" id="KW-0368">Histidine biosynthesis</keyword>
<dbReference type="InterPro" id="IPR004839">
    <property type="entry name" value="Aminotransferase_I/II_large"/>
</dbReference>
<dbReference type="InterPro" id="IPR004838">
    <property type="entry name" value="NHTrfase_class1_PyrdxlP-BS"/>
</dbReference>
<dbReference type="InterPro" id="IPR015424">
    <property type="entry name" value="PyrdxlP-dep_Trfase"/>
</dbReference>
<dbReference type="EC" id="2.6.1.-" evidence="9"/>
<dbReference type="Pfam" id="PF00583">
    <property type="entry name" value="Acetyltransf_1"/>
    <property type="match status" value="1"/>
</dbReference>
<organism evidence="11 12">
    <name type="scientific">Nonomuraea polychroma</name>
    <dbReference type="NCBI Taxonomy" id="46176"/>
    <lineage>
        <taxon>Bacteria</taxon>
        <taxon>Bacillati</taxon>
        <taxon>Actinomycetota</taxon>
        <taxon>Actinomycetes</taxon>
        <taxon>Streptosporangiales</taxon>
        <taxon>Streptosporangiaceae</taxon>
        <taxon>Nonomuraea</taxon>
    </lineage>
</organism>
<name>A0A438M758_9ACTN</name>
<dbReference type="SUPFAM" id="SSF53383">
    <property type="entry name" value="PLP-dependent transferases"/>
    <property type="match status" value="1"/>
</dbReference>
<evidence type="ECO:0000259" key="10">
    <source>
        <dbReference type="PROSITE" id="PS51186"/>
    </source>
</evidence>
<keyword evidence="4" id="KW-0028">Amino-acid biosynthesis</keyword>
<dbReference type="InterPro" id="IPR016181">
    <property type="entry name" value="Acyl_CoA_acyltransferase"/>
</dbReference>
<dbReference type="Proteomes" id="UP000284824">
    <property type="component" value="Unassembled WGS sequence"/>
</dbReference>
<dbReference type="PANTHER" id="PTHR43643:SF6">
    <property type="entry name" value="HISTIDINOL-PHOSPHATE AMINOTRANSFERASE"/>
    <property type="match status" value="1"/>
</dbReference>
<dbReference type="GO" id="GO:0000105">
    <property type="term" value="P:L-histidine biosynthetic process"/>
    <property type="evidence" value="ECO:0007669"/>
    <property type="project" value="UniProtKB-KW"/>
</dbReference>
<evidence type="ECO:0000256" key="7">
    <source>
        <dbReference type="ARBA" id="ARBA00023102"/>
    </source>
</evidence>
<dbReference type="InterPro" id="IPR000182">
    <property type="entry name" value="GNAT_dom"/>
</dbReference>
<dbReference type="SUPFAM" id="SSF55729">
    <property type="entry name" value="Acyl-CoA N-acyltransferases (Nat)"/>
    <property type="match status" value="1"/>
</dbReference>
<comment type="cofactor">
    <cofactor evidence="9">
        <name>pyridoxal 5'-phosphate</name>
        <dbReference type="ChEBI" id="CHEBI:597326"/>
    </cofactor>
</comment>
<evidence type="ECO:0000313" key="11">
    <source>
        <dbReference type="EMBL" id="RVX41563.1"/>
    </source>
</evidence>
<dbReference type="PANTHER" id="PTHR43643">
    <property type="entry name" value="HISTIDINOL-PHOSPHATE AMINOTRANSFERASE 2"/>
    <property type="match status" value="1"/>
</dbReference>
<dbReference type="CDD" id="cd00609">
    <property type="entry name" value="AAT_like"/>
    <property type="match status" value="1"/>
</dbReference>
<dbReference type="Gene3D" id="3.90.1150.10">
    <property type="entry name" value="Aspartate Aminotransferase, domain 1"/>
    <property type="match status" value="1"/>
</dbReference>
<dbReference type="InterPro" id="IPR050106">
    <property type="entry name" value="HistidinolP_aminotransfase"/>
</dbReference>
<comment type="catalytic activity">
    <reaction evidence="8">
        <text>L-histidinol phosphate + 2-oxoglutarate = 3-(imidazol-4-yl)-2-oxopropyl phosphate + L-glutamate</text>
        <dbReference type="Rhea" id="RHEA:23744"/>
        <dbReference type="ChEBI" id="CHEBI:16810"/>
        <dbReference type="ChEBI" id="CHEBI:29985"/>
        <dbReference type="ChEBI" id="CHEBI:57766"/>
        <dbReference type="ChEBI" id="CHEBI:57980"/>
        <dbReference type="EC" id="2.6.1.9"/>
    </reaction>
</comment>
<evidence type="ECO:0000256" key="3">
    <source>
        <dbReference type="ARBA" id="ARBA00022576"/>
    </source>
</evidence>
<dbReference type="PROSITE" id="PS00105">
    <property type="entry name" value="AA_TRANSFER_CLASS_1"/>
    <property type="match status" value="1"/>
</dbReference>
<dbReference type="GO" id="GO:0030170">
    <property type="term" value="F:pyridoxal phosphate binding"/>
    <property type="evidence" value="ECO:0007669"/>
    <property type="project" value="InterPro"/>
</dbReference>
<comment type="similarity">
    <text evidence="9">Belongs to the class-I pyridoxal-phosphate-dependent aminotransferase family.</text>
</comment>
<dbReference type="InterPro" id="IPR015421">
    <property type="entry name" value="PyrdxlP-dep_Trfase_major"/>
</dbReference>
<comment type="caution">
    <text evidence="11">The sequence shown here is derived from an EMBL/GenBank/DDBJ whole genome shotgun (WGS) entry which is preliminary data.</text>
</comment>
<evidence type="ECO:0000256" key="9">
    <source>
        <dbReference type="RuleBase" id="RU000481"/>
    </source>
</evidence>
<sequence>MAGWPTIPEFRKITVGEAIYGEIMTAVADGLELRLASTSDREWIYRLRHEVYARELGQHAPNAAERLTDDLDENNVYIVAALRDRPVGFVSVTPPWAGRYSIDKYLRRQEHPELRESGLFEIRILTVDPSRRGVMTGKLLMYAALRWVMSHGGRTIVALGRVELLPVYLDLGLTSTGVPVRSGAVDFELLTGEVADLTDRTLRRYGPLLRDVQRTVRWGLEVSFLPEAESCEHGGASIEALGHRFDTLGTRRDVVAADVLDAWFPPAPTVVAALAGGQEWIMRTSPPARAAGLIEEIAVRRNVPEGAVAVGAGSSDLIFRAFGRWLDASSRVLLVDPSYGEYAHVVERVIGCRADRFSLRREDGWRIDLDRFADCLRGRYDLVVVVNPNNPTGVHLDSGALREVLAQAPGGTRFWIDEAYVGYSGPGQSLERYAASTDNTVVCTSMSKMYALSGLRAAYLTAPPQIAAELRRWTPPWAVSLPAQIAAVHALRDPGYYTARWAQTALLRAELATALTQIDGDLQVHESVANFVLITLPRGDPSATRLVDWCRRQGVFLRDLSPLSPGFEGRTVRIAVREASANARTADTVADALHDLRRTV</sequence>
<dbReference type="GO" id="GO:0004400">
    <property type="term" value="F:histidinol-phosphate transaminase activity"/>
    <property type="evidence" value="ECO:0007669"/>
    <property type="project" value="UniProtKB-EC"/>
</dbReference>
<dbReference type="GO" id="GO:0016747">
    <property type="term" value="F:acyltransferase activity, transferring groups other than amino-acyl groups"/>
    <property type="evidence" value="ECO:0007669"/>
    <property type="project" value="InterPro"/>
</dbReference>
<protein>
    <recommendedName>
        <fullName evidence="9">Aminotransferase</fullName>
        <ecNumber evidence="9">2.6.1.-</ecNumber>
    </recommendedName>
</protein>
<keyword evidence="5 9" id="KW-0808">Transferase</keyword>
<dbReference type="Pfam" id="PF00155">
    <property type="entry name" value="Aminotran_1_2"/>
    <property type="match status" value="1"/>
</dbReference>
<evidence type="ECO:0000256" key="6">
    <source>
        <dbReference type="ARBA" id="ARBA00022898"/>
    </source>
</evidence>
<evidence type="ECO:0000256" key="1">
    <source>
        <dbReference type="ARBA" id="ARBA00005011"/>
    </source>
</evidence>
<reference evidence="11 12" key="1">
    <citation type="submission" date="2019-01" db="EMBL/GenBank/DDBJ databases">
        <title>Sequencing the genomes of 1000 actinobacteria strains.</title>
        <authorList>
            <person name="Klenk H.-P."/>
        </authorList>
    </citation>
    <scope>NUCLEOTIDE SEQUENCE [LARGE SCALE GENOMIC DNA]</scope>
    <source>
        <strain evidence="11 12">DSM 43925</strain>
    </source>
</reference>
<comment type="similarity">
    <text evidence="2">Belongs to the class-II pyridoxal-phosphate-dependent aminotransferase family. Histidinol-phosphate aminotransferase subfamily.</text>
</comment>
<comment type="pathway">
    <text evidence="1">Amino-acid biosynthesis; L-histidine biosynthesis; L-histidine from 5-phospho-alpha-D-ribose 1-diphosphate: step 7/9.</text>
</comment>
<feature type="domain" description="N-acetyltransferase" evidence="10">
    <location>
        <begin position="31"/>
        <end position="193"/>
    </location>
</feature>
<dbReference type="PROSITE" id="PS51186">
    <property type="entry name" value="GNAT"/>
    <property type="match status" value="1"/>
</dbReference>
<dbReference type="EMBL" id="SAUN01000001">
    <property type="protein sequence ID" value="RVX41563.1"/>
    <property type="molecule type" value="Genomic_DNA"/>
</dbReference>